<dbReference type="CDD" id="cd02181">
    <property type="entry name" value="GH16_fungal_Lam16A_glucanase"/>
    <property type="match status" value="1"/>
</dbReference>
<accession>A0ABR0T2I1</accession>
<dbReference type="PROSITE" id="PS51762">
    <property type="entry name" value="GH16_2"/>
    <property type="match status" value="1"/>
</dbReference>
<reference evidence="4 5" key="1">
    <citation type="submission" date="2024-01" db="EMBL/GenBank/DDBJ databases">
        <title>Complete genome of Cladobotryum mycophilum ATHUM6906.</title>
        <authorList>
            <person name="Christinaki A.C."/>
            <person name="Myridakis A.I."/>
            <person name="Kouvelis V.N."/>
        </authorList>
    </citation>
    <scope>NUCLEOTIDE SEQUENCE [LARGE SCALE GENOMIC DNA]</scope>
    <source>
        <strain evidence="4 5">ATHUM6906</strain>
    </source>
</reference>
<feature type="region of interest" description="Disordered" evidence="1">
    <location>
        <begin position="859"/>
        <end position="906"/>
    </location>
</feature>
<feature type="compositionally biased region" description="Low complexity" evidence="1">
    <location>
        <begin position="1160"/>
        <end position="1174"/>
    </location>
</feature>
<dbReference type="Pfam" id="PF01822">
    <property type="entry name" value="WSC"/>
    <property type="match status" value="1"/>
</dbReference>
<comment type="caution">
    <text evidence="4">The sequence shown here is derived from an EMBL/GenBank/DDBJ whole genome shotgun (WGS) entry which is preliminary data.</text>
</comment>
<dbReference type="InterPro" id="IPR050546">
    <property type="entry name" value="Glycosyl_Hydrlase_16"/>
</dbReference>
<dbReference type="InterPro" id="IPR000757">
    <property type="entry name" value="Beta-glucanase-like"/>
</dbReference>
<gene>
    <name evidence="4" type="ORF">PT974_01016</name>
</gene>
<dbReference type="SUPFAM" id="SSF49899">
    <property type="entry name" value="Concanavalin A-like lectins/glucanases"/>
    <property type="match status" value="1"/>
</dbReference>
<feature type="domain" description="WSC" evidence="2">
    <location>
        <begin position="551"/>
        <end position="641"/>
    </location>
</feature>
<feature type="compositionally biased region" description="Pro residues" evidence="1">
    <location>
        <begin position="1175"/>
        <end position="1191"/>
    </location>
</feature>
<feature type="compositionally biased region" description="Polar residues" evidence="1">
    <location>
        <begin position="642"/>
        <end position="658"/>
    </location>
</feature>
<feature type="compositionally biased region" description="Low complexity" evidence="1">
    <location>
        <begin position="705"/>
        <end position="717"/>
    </location>
</feature>
<protein>
    <submittedName>
        <fullName evidence="4">Endo-1,3(4)-beta-glucanase</fullName>
    </submittedName>
</protein>
<evidence type="ECO:0000256" key="1">
    <source>
        <dbReference type="SAM" id="MobiDB-lite"/>
    </source>
</evidence>
<keyword evidence="5" id="KW-1185">Reference proteome</keyword>
<feature type="compositionally biased region" description="Low complexity" evidence="1">
    <location>
        <begin position="753"/>
        <end position="782"/>
    </location>
</feature>
<dbReference type="PANTHER" id="PTHR10963:SF24">
    <property type="entry name" value="GLYCOSIDASE C21B10.07-RELATED"/>
    <property type="match status" value="1"/>
</dbReference>
<feature type="domain" description="GH16" evidence="3">
    <location>
        <begin position="1"/>
        <end position="305"/>
    </location>
</feature>
<feature type="compositionally biased region" description="Low complexity" evidence="1">
    <location>
        <begin position="732"/>
        <end position="745"/>
    </location>
</feature>
<dbReference type="InterPro" id="IPR013320">
    <property type="entry name" value="ConA-like_dom_sf"/>
</dbReference>
<feature type="compositionally biased region" description="Polar residues" evidence="1">
    <location>
        <begin position="859"/>
        <end position="871"/>
    </location>
</feature>
<dbReference type="Proteomes" id="UP001338125">
    <property type="component" value="Unassembled WGS sequence"/>
</dbReference>
<dbReference type="InterPro" id="IPR002889">
    <property type="entry name" value="WSC_carb-bd"/>
</dbReference>
<dbReference type="EMBL" id="JAVFKD010000001">
    <property type="protein sequence ID" value="KAK5998635.1"/>
    <property type="molecule type" value="Genomic_DNA"/>
</dbReference>
<organism evidence="4 5">
    <name type="scientific">Cladobotryum mycophilum</name>
    <dbReference type="NCBI Taxonomy" id="491253"/>
    <lineage>
        <taxon>Eukaryota</taxon>
        <taxon>Fungi</taxon>
        <taxon>Dikarya</taxon>
        <taxon>Ascomycota</taxon>
        <taxon>Pezizomycotina</taxon>
        <taxon>Sordariomycetes</taxon>
        <taxon>Hypocreomycetidae</taxon>
        <taxon>Hypocreales</taxon>
        <taxon>Hypocreaceae</taxon>
        <taxon>Cladobotryum</taxon>
    </lineage>
</organism>
<feature type="compositionally biased region" description="Polar residues" evidence="1">
    <location>
        <begin position="718"/>
        <end position="731"/>
    </location>
</feature>
<name>A0ABR0T2I1_9HYPO</name>
<dbReference type="SMART" id="SM00321">
    <property type="entry name" value="WSC"/>
    <property type="match status" value="1"/>
</dbReference>
<feature type="region of interest" description="Disordered" evidence="1">
    <location>
        <begin position="1160"/>
        <end position="1203"/>
    </location>
</feature>
<feature type="compositionally biased region" description="Low complexity" evidence="1">
    <location>
        <begin position="659"/>
        <end position="697"/>
    </location>
</feature>
<feature type="compositionally biased region" description="Polar residues" evidence="1">
    <location>
        <begin position="879"/>
        <end position="896"/>
    </location>
</feature>
<evidence type="ECO:0000313" key="4">
    <source>
        <dbReference type="EMBL" id="KAK5998635.1"/>
    </source>
</evidence>
<dbReference type="Gene3D" id="2.60.120.200">
    <property type="match status" value="1"/>
</dbReference>
<evidence type="ECO:0000259" key="3">
    <source>
        <dbReference type="PROSITE" id="PS51762"/>
    </source>
</evidence>
<proteinExistence type="predicted"/>
<feature type="region of interest" description="Disordered" evidence="1">
    <location>
        <begin position="640"/>
        <end position="789"/>
    </location>
</feature>
<dbReference type="Pfam" id="PF26113">
    <property type="entry name" value="GH16_XgeA"/>
    <property type="match status" value="1"/>
</dbReference>
<dbReference type="PANTHER" id="PTHR10963">
    <property type="entry name" value="GLYCOSYL HYDROLASE-RELATED"/>
    <property type="match status" value="1"/>
</dbReference>
<dbReference type="PROSITE" id="PS51212">
    <property type="entry name" value="WSC"/>
    <property type="match status" value="1"/>
</dbReference>
<evidence type="ECO:0000259" key="2">
    <source>
        <dbReference type="PROSITE" id="PS51212"/>
    </source>
</evidence>
<sequence length="1232" mass="130947">MAYSLINSYAGEGLLSGFNWYNGVDPTFGFVAYQSQDNAQSMGLYSVDEGTGVVRLGVDHTNKYALDQGRPSIRLESKESYNQGLFIADFLHMPPSKCGLWPAFWAYGGDWPNNGEVDIIEGVNTNTKNIISAHTRFGCTQAPPPPLSRFSGQQRNAECAAGGDNVGCGFDPPSSDASTYGDGFNAAQGGVYAMQWDSETISLWHFPRGAIPSDIEEKKPNPENWGMPQAAFGGPSCDVDSFWKNMNIVINIDFCGAWGGSAWGKSDSCNELAPTCAEYVAENPEAFADAYWDVRYIDAYQLNGLPNVEPTTAVRSSTAEPIPAGSTAIKSLAIESTTTEPTIVEPTIATSNSVEPTTTTYMTSFATKTVTIGRAEPTSQAEVSSQEQSTRSIESSIGATIIPYSSTTASADHIASLPFFTPYIKAYNASSSVSNATYMTHAAHANSSSATSTTQSSTQWIANSTTEGFATIFVARPTKINHKANSTTSTLSTLRIPFSTGPARPTKISHGANSTMSTFHTSHIPLSTGPAFKTFLKPISEPTTNPSKIGDFSYLGCFESDSSFRSFEKVGESKNMTAEHCIKLCKDRTYAGVFDTQCFCADDLDEDTTAAASKGTCGRSCPGDKTQFCGGVVEHRGIRLHGNSTAPAHGTAASSGRMSHTTHYSNSSTSVTGTTTQSSHALSSGGASASGHASHSSNTMQSNQTTHLSHTSHSDSTARSSYTTHSGQTTNSSHTTESSQASSSDHTTKSEQTTHSSGSTQATHTSQSSHTTLSSHTTASSTMPHETKEKHAAAFITSSAVPSGHIDKQYNATVYRLSNRFLHIRRANQATFALSVYRSNSKQPAQVLKFKTPSILDTTSVMPSATSTDSNTHIDKHSNTQSNTQISTQSNNTQSNHVHHVPTHTYPGSNSTFAPFKWNATTFATEYATATDAVTSIHYITLIPIPAAKYFKEVTAILTTIITEHCGCTENTSVTRTKTLVVTTTQTCDETVPTTEVKIVEPVLSMTYAPLIPSKEPVAIPFEEPVVAPYEEPVVAPYEEPIAVPYEEPIAVPYDAPIAVPTEKPVILPSEILVPTEEPVVSSEGPVAVPSEALIAVPSEAPIAVPAEEPVIMPAKVSVPSKEPVAVPSEEPAIAPSNMPSVPTPLPYIQYDLPSTFSSILSPSMSPSTPQPSSEAPPPQPPASPQTPAQPPSRVGPLPSQVLTAGASRGFGEVKKSAALGLAALTILFTMI</sequence>
<evidence type="ECO:0000313" key="5">
    <source>
        <dbReference type="Proteomes" id="UP001338125"/>
    </source>
</evidence>